<dbReference type="InParanoid" id="A0A286U9H5"/>
<keyword evidence="1" id="KW-0472">Membrane</keyword>
<dbReference type="GO" id="GO:0016301">
    <property type="term" value="F:kinase activity"/>
    <property type="evidence" value="ECO:0007669"/>
    <property type="project" value="UniProtKB-KW"/>
</dbReference>
<keyword evidence="1" id="KW-0812">Transmembrane</keyword>
<evidence type="ECO:0000313" key="4">
    <source>
        <dbReference type="Proteomes" id="UP000217199"/>
    </source>
</evidence>
<feature type="transmembrane region" description="Helical" evidence="1">
    <location>
        <begin position="191"/>
        <end position="215"/>
    </location>
</feature>
<keyword evidence="4" id="KW-1185">Reference proteome</keyword>
<sequence length="350" mass="39720">MTDSALQTIVKSVEAAAPIVRASQYLTLSGCSFLLYDYLLTLAQEIEFIWKAPKSTTSLIYLANRYIIPIILAVDVYDRLGLANPPSILVIVCLIVSADCPPYSSLTSCKVWIWIEGFLTVLSFMAMHGLVAMRVNALFGGETRVKNFLWAIWFIYAIFTLGLVGVGLWIGHGTLTVEPYFNTCYEEIWNMLWLIWLPSLFFESILFFLTTLKAIKEAKHNIYHPISAILYRDGILYYLAISAATMFCMFVWLFGSSSYEGLAKYWSTAVVNVAGCRLVLNLKMNGRSLQYARARNALVREESSSFVVGSDSWLSDSKSYRSDEEDFYIVDEYQLGTIYPSQYQSHWDAI</sequence>
<evidence type="ECO:0000259" key="2">
    <source>
        <dbReference type="Pfam" id="PF20151"/>
    </source>
</evidence>
<accession>A0A286U9H5</accession>
<gene>
    <name evidence="3" type="ORF">PNOK_0778400</name>
</gene>
<reference evidence="3 4" key="1">
    <citation type="journal article" date="2017" name="Mol. Ecol.">
        <title>Comparative and population genomic landscape of Phellinus noxius: A hypervariable fungus causing root rot in trees.</title>
        <authorList>
            <person name="Chung C.L."/>
            <person name="Lee T.J."/>
            <person name="Akiba M."/>
            <person name="Lee H.H."/>
            <person name="Kuo T.H."/>
            <person name="Liu D."/>
            <person name="Ke H.M."/>
            <person name="Yokoi T."/>
            <person name="Roa M.B."/>
            <person name="Lu M.J."/>
            <person name="Chang Y.Y."/>
            <person name="Ann P.J."/>
            <person name="Tsai J.N."/>
            <person name="Chen C.Y."/>
            <person name="Tzean S.S."/>
            <person name="Ota Y."/>
            <person name="Hattori T."/>
            <person name="Sahashi N."/>
            <person name="Liou R.F."/>
            <person name="Kikuchi T."/>
            <person name="Tsai I.J."/>
        </authorList>
    </citation>
    <scope>NUCLEOTIDE SEQUENCE [LARGE SCALE GENOMIC DNA]</scope>
    <source>
        <strain evidence="3 4">FFPRI411160</strain>
    </source>
</reference>
<feature type="transmembrane region" description="Helical" evidence="1">
    <location>
        <begin position="111"/>
        <end position="135"/>
    </location>
</feature>
<keyword evidence="1" id="KW-1133">Transmembrane helix</keyword>
<dbReference type="OrthoDB" id="2638860at2759"/>
<feature type="transmembrane region" description="Helical" evidence="1">
    <location>
        <begin position="147"/>
        <end position="171"/>
    </location>
</feature>
<dbReference type="Pfam" id="PF20151">
    <property type="entry name" value="DUF6533"/>
    <property type="match status" value="1"/>
</dbReference>
<comment type="caution">
    <text evidence="3">The sequence shown here is derived from an EMBL/GenBank/DDBJ whole genome shotgun (WGS) entry which is preliminary data.</text>
</comment>
<evidence type="ECO:0000313" key="3">
    <source>
        <dbReference type="EMBL" id="PAV16164.1"/>
    </source>
</evidence>
<dbReference type="EMBL" id="NBII01000008">
    <property type="protein sequence ID" value="PAV16164.1"/>
    <property type="molecule type" value="Genomic_DNA"/>
</dbReference>
<feature type="transmembrane region" description="Helical" evidence="1">
    <location>
        <begin position="261"/>
        <end position="280"/>
    </location>
</feature>
<dbReference type="STRING" id="2282107.A0A286U9H5"/>
<name>A0A286U9H5_9AGAM</name>
<feature type="domain" description="DUF6533" evidence="2">
    <location>
        <begin position="25"/>
        <end position="70"/>
    </location>
</feature>
<dbReference type="InterPro" id="IPR045340">
    <property type="entry name" value="DUF6533"/>
</dbReference>
<feature type="transmembrane region" description="Helical" evidence="1">
    <location>
        <begin position="235"/>
        <end position="255"/>
    </location>
</feature>
<proteinExistence type="predicted"/>
<evidence type="ECO:0000256" key="1">
    <source>
        <dbReference type="SAM" id="Phobius"/>
    </source>
</evidence>
<protein>
    <submittedName>
        <fullName evidence="3">Dephospho-kinase</fullName>
    </submittedName>
</protein>
<organism evidence="3 4">
    <name type="scientific">Pyrrhoderma noxium</name>
    <dbReference type="NCBI Taxonomy" id="2282107"/>
    <lineage>
        <taxon>Eukaryota</taxon>
        <taxon>Fungi</taxon>
        <taxon>Dikarya</taxon>
        <taxon>Basidiomycota</taxon>
        <taxon>Agaricomycotina</taxon>
        <taxon>Agaricomycetes</taxon>
        <taxon>Hymenochaetales</taxon>
        <taxon>Hymenochaetaceae</taxon>
        <taxon>Pyrrhoderma</taxon>
    </lineage>
</organism>
<dbReference type="Proteomes" id="UP000217199">
    <property type="component" value="Unassembled WGS sequence"/>
</dbReference>
<dbReference type="AlphaFoldDB" id="A0A286U9H5"/>